<dbReference type="PROSITE" id="PS50192">
    <property type="entry name" value="T_SNARE"/>
    <property type="match status" value="1"/>
</dbReference>
<gene>
    <name evidence="3" type="ORF">DLAC_05930</name>
</gene>
<sequence>MSEMYTPLLEDDGGYDYEDQIIQERNSQARGLADDMLQLKSAMDDLRGLVDEQGVMLNEANDNVIRADLDVEDGVGELEEAYVYKTRSRKKQVCIAILVLLVLAVVVVIILYSTGVIKKK</sequence>
<comment type="caution">
    <text evidence="3">The sequence shown here is derived from an EMBL/GenBank/DDBJ whole genome shotgun (WGS) entry which is preliminary data.</text>
</comment>
<proteinExistence type="predicted"/>
<dbReference type="FunCoup" id="A0A151ZH15">
    <property type="interactions" value="2"/>
</dbReference>
<dbReference type="GO" id="GO:0006888">
    <property type="term" value="P:endoplasmic reticulum to Golgi vesicle-mediated transport"/>
    <property type="evidence" value="ECO:0007669"/>
    <property type="project" value="TreeGrafter"/>
</dbReference>
<reference evidence="3 4" key="1">
    <citation type="submission" date="2015-12" db="EMBL/GenBank/DDBJ databases">
        <title>Dictyostelia acquired genes for synthesis and detection of signals that induce cell-type specialization by lateral gene transfer from prokaryotes.</title>
        <authorList>
            <person name="Gloeckner G."/>
            <person name="Schaap P."/>
        </authorList>
    </citation>
    <scope>NUCLEOTIDE SEQUENCE [LARGE SCALE GENOMIC DNA]</scope>
    <source>
        <strain evidence="3 4">TK</strain>
    </source>
</reference>
<evidence type="ECO:0000313" key="4">
    <source>
        <dbReference type="Proteomes" id="UP000076078"/>
    </source>
</evidence>
<dbReference type="Gene3D" id="1.20.5.110">
    <property type="match status" value="1"/>
</dbReference>
<dbReference type="InterPro" id="IPR045242">
    <property type="entry name" value="Syntaxin"/>
</dbReference>
<dbReference type="AlphaFoldDB" id="A0A151ZH15"/>
<feature type="domain" description="T-SNARE coiled-coil homology" evidence="2">
    <location>
        <begin position="19"/>
        <end position="81"/>
    </location>
</feature>
<evidence type="ECO:0000256" key="1">
    <source>
        <dbReference type="SAM" id="Phobius"/>
    </source>
</evidence>
<keyword evidence="1" id="KW-0472">Membrane</keyword>
<dbReference type="InParanoid" id="A0A151ZH15"/>
<dbReference type="OrthoDB" id="364348at2759"/>
<dbReference type="GO" id="GO:0000149">
    <property type="term" value="F:SNARE binding"/>
    <property type="evidence" value="ECO:0007669"/>
    <property type="project" value="TreeGrafter"/>
</dbReference>
<dbReference type="SMART" id="SM00397">
    <property type="entry name" value="t_SNARE"/>
    <property type="match status" value="1"/>
</dbReference>
<dbReference type="Pfam" id="PF05739">
    <property type="entry name" value="SNARE"/>
    <property type="match status" value="1"/>
</dbReference>
<accession>A0A151ZH15</accession>
<keyword evidence="1" id="KW-0812">Transmembrane</keyword>
<organism evidence="3 4">
    <name type="scientific">Tieghemostelium lacteum</name>
    <name type="common">Slime mold</name>
    <name type="synonym">Dictyostelium lacteum</name>
    <dbReference type="NCBI Taxonomy" id="361077"/>
    <lineage>
        <taxon>Eukaryota</taxon>
        <taxon>Amoebozoa</taxon>
        <taxon>Evosea</taxon>
        <taxon>Eumycetozoa</taxon>
        <taxon>Dictyostelia</taxon>
        <taxon>Dictyosteliales</taxon>
        <taxon>Raperosteliaceae</taxon>
        <taxon>Tieghemostelium</taxon>
    </lineage>
</organism>
<dbReference type="PANTHER" id="PTHR19957:SF345">
    <property type="entry name" value="T-SNARE COILED-COIL HOMOLOGY DOMAIN-CONTAINING PROTEIN"/>
    <property type="match status" value="1"/>
</dbReference>
<keyword evidence="1" id="KW-1133">Transmembrane helix</keyword>
<dbReference type="GO" id="GO:0006886">
    <property type="term" value="P:intracellular protein transport"/>
    <property type="evidence" value="ECO:0007669"/>
    <property type="project" value="TreeGrafter"/>
</dbReference>
<dbReference type="InterPro" id="IPR000727">
    <property type="entry name" value="T_SNARE_dom"/>
</dbReference>
<protein>
    <submittedName>
        <fullName evidence="3">Putative t-SNARE family protein</fullName>
    </submittedName>
</protein>
<dbReference type="Proteomes" id="UP000076078">
    <property type="component" value="Unassembled WGS sequence"/>
</dbReference>
<dbReference type="PANTHER" id="PTHR19957">
    <property type="entry name" value="SYNTAXIN"/>
    <property type="match status" value="1"/>
</dbReference>
<dbReference type="OMA" id="AYVYKTR"/>
<dbReference type="GO" id="GO:0000139">
    <property type="term" value="C:Golgi membrane"/>
    <property type="evidence" value="ECO:0007669"/>
    <property type="project" value="TreeGrafter"/>
</dbReference>
<dbReference type="GO" id="GO:0048278">
    <property type="term" value="P:vesicle docking"/>
    <property type="evidence" value="ECO:0007669"/>
    <property type="project" value="TreeGrafter"/>
</dbReference>
<feature type="transmembrane region" description="Helical" evidence="1">
    <location>
        <begin position="93"/>
        <end position="112"/>
    </location>
</feature>
<dbReference type="EMBL" id="LODT01000028">
    <property type="protein sequence ID" value="KYQ93271.1"/>
    <property type="molecule type" value="Genomic_DNA"/>
</dbReference>
<dbReference type="GO" id="GO:0006906">
    <property type="term" value="P:vesicle fusion"/>
    <property type="evidence" value="ECO:0007669"/>
    <property type="project" value="TreeGrafter"/>
</dbReference>
<dbReference type="SUPFAM" id="SSF58038">
    <property type="entry name" value="SNARE fusion complex"/>
    <property type="match status" value="1"/>
</dbReference>
<keyword evidence="4" id="KW-1185">Reference proteome</keyword>
<evidence type="ECO:0000259" key="2">
    <source>
        <dbReference type="PROSITE" id="PS50192"/>
    </source>
</evidence>
<dbReference type="GO" id="GO:0005484">
    <property type="term" value="F:SNAP receptor activity"/>
    <property type="evidence" value="ECO:0007669"/>
    <property type="project" value="TreeGrafter"/>
</dbReference>
<dbReference type="STRING" id="361077.A0A151ZH15"/>
<name>A0A151ZH15_TIELA</name>
<dbReference type="GO" id="GO:0031201">
    <property type="term" value="C:SNARE complex"/>
    <property type="evidence" value="ECO:0007669"/>
    <property type="project" value="TreeGrafter"/>
</dbReference>
<evidence type="ECO:0000313" key="3">
    <source>
        <dbReference type="EMBL" id="KYQ93271.1"/>
    </source>
</evidence>